<dbReference type="PANTHER" id="PTHR43157">
    <property type="entry name" value="PHOSPHATIDYLINOSITOL-GLYCAN BIOSYNTHESIS CLASS F PROTEIN-RELATED"/>
    <property type="match status" value="1"/>
</dbReference>
<dbReference type="SUPFAM" id="SSF51735">
    <property type="entry name" value="NAD(P)-binding Rossmann-fold domains"/>
    <property type="match status" value="1"/>
</dbReference>
<organism evidence="2 3">
    <name type="scientific">Neodothiora populina</name>
    <dbReference type="NCBI Taxonomy" id="2781224"/>
    <lineage>
        <taxon>Eukaryota</taxon>
        <taxon>Fungi</taxon>
        <taxon>Dikarya</taxon>
        <taxon>Ascomycota</taxon>
        <taxon>Pezizomycotina</taxon>
        <taxon>Dothideomycetes</taxon>
        <taxon>Dothideomycetidae</taxon>
        <taxon>Dothideales</taxon>
        <taxon>Dothioraceae</taxon>
        <taxon>Neodothiora</taxon>
    </lineage>
</organism>
<protein>
    <recommendedName>
        <fullName evidence="4">NAD(P)-binding protein</fullName>
    </recommendedName>
</protein>
<proteinExistence type="predicted"/>
<dbReference type="Gene3D" id="3.40.50.720">
    <property type="entry name" value="NAD(P)-binding Rossmann-like Domain"/>
    <property type="match status" value="1"/>
</dbReference>
<dbReference type="PANTHER" id="PTHR43157:SF31">
    <property type="entry name" value="PHOSPHATIDYLINOSITOL-GLYCAN BIOSYNTHESIS CLASS F PROTEIN"/>
    <property type="match status" value="1"/>
</dbReference>
<dbReference type="InterPro" id="IPR002347">
    <property type="entry name" value="SDR_fam"/>
</dbReference>
<dbReference type="Proteomes" id="UP001562354">
    <property type="component" value="Unassembled WGS sequence"/>
</dbReference>
<evidence type="ECO:0000313" key="2">
    <source>
        <dbReference type="EMBL" id="KAL1304753.1"/>
    </source>
</evidence>
<accession>A0ABR3PF26</accession>
<dbReference type="Pfam" id="PF00106">
    <property type="entry name" value="adh_short"/>
    <property type="match status" value="1"/>
</dbReference>
<evidence type="ECO:0000256" key="1">
    <source>
        <dbReference type="ARBA" id="ARBA00023002"/>
    </source>
</evidence>
<sequence>MAFLYDARHVFYSQFFVTPALPKSSCEGKTVIVTGANVGLGYEAAKHFVRLGAEKVILGCRSVEKGQTAAEAIEREEHRTGVVEVWQLDLSKYESVEQFAKKVDGLKRIDMIIENAGIATEKFSKAEADESTITVNVVSTFLLALLALPALKRTAETYSITPTLTIVSSDVHFFVEFPERNAQTSIFEALSDSTKANMSERYHVSKLLEILVVRELCQTQISRPYPVTINTPTPGFCYSELVREAEGTWRGTFYNIMKRLVARTTEVGSRTLVLCGLAGQETHGEWMVDGKPARTSSFTTSEEGKKVGARVWKELSEKLEAIHPGILRNL</sequence>
<dbReference type="EMBL" id="JBFMKM010000008">
    <property type="protein sequence ID" value="KAL1304753.1"/>
    <property type="molecule type" value="Genomic_DNA"/>
</dbReference>
<gene>
    <name evidence="2" type="ORF">AAFC00_003691</name>
</gene>
<dbReference type="RefSeq" id="XP_069201027.1">
    <property type="nucleotide sequence ID" value="XM_069343203.1"/>
</dbReference>
<keyword evidence="1" id="KW-0560">Oxidoreductase</keyword>
<dbReference type="GeneID" id="95977391"/>
<comment type="caution">
    <text evidence="2">The sequence shown here is derived from an EMBL/GenBank/DDBJ whole genome shotgun (WGS) entry which is preliminary data.</text>
</comment>
<reference evidence="2 3" key="1">
    <citation type="submission" date="2024-07" db="EMBL/GenBank/DDBJ databases">
        <title>Draft sequence of the Neodothiora populina.</title>
        <authorList>
            <person name="Drown D.D."/>
            <person name="Schuette U.S."/>
            <person name="Buechlein A.B."/>
            <person name="Rusch D.R."/>
            <person name="Winton L.W."/>
            <person name="Adams G.A."/>
        </authorList>
    </citation>
    <scope>NUCLEOTIDE SEQUENCE [LARGE SCALE GENOMIC DNA]</scope>
    <source>
        <strain evidence="2 3">CPC 39397</strain>
    </source>
</reference>
<dbReference type="PRINTS" id="PR00081">
    <property type="entry name" value="GDHRDH"/>
</dbReference>
<dbReference type="InterPro" id="IPR036291">
    <property type="entry name" value="NAD(P)-bd_dom_sf"/>
</dbReference>
<evidence type="ECO:0000313" key="3">
    <source>
        <dbReference type="Proteomes" id="UP001562354"/>
    </source>
</evidence>
<name>A0ABR3PF26_9PEZI</name>
<evidence type="ECO:0008006" key="4">
    <source>
        <dbReference type="Google" id="ProtNLM"/>
    </source>
</evidence>
<keyword evidence="3" id="KW-1185">Reference proteome</keyword>